<gene>
    <name evidence="2" type="ORF">H8709_01855</name>
</gene>
<organism evidence="2 3">
    <name type="scientific">Zongyangia hominis</name>
    <dbReference type="NCBI Taxonomy" id="2763677"/>
    <lineage>
        <taxon>Bacteria</taxon>
        <taxon>Bacillati</taxon>
        <taxon>Bacillota</taxon>
        <taxon>Clostridia</taxon>
        <taxon>Eubacteriales</taxon>
        <taxon>Oscillospiraceae</taxon>
        <taxon>Zongyangia</taxon>
    </lineage>
</organism>
<dbReference type="EMBL" id="JACRTC010000001">
    <property type="protein sequence ID" value="MBC8569567.1"/>
    <property type="molecule type" value="Genomic_DNA"/>
</dbReference>
<dbReference type="Proteomes" id="UP000660861">
    <property type="component" value="Unassembled WGS sequence"/>
</dbReference>
<evidence type="ECO:0000313" key="2">
    <source>
        <dbReference type="EMBL" id="MBC8569567.1"/>
    </source>
</evidence>
<keyword evidence="3" id="KW-1185">Reference proteome</keyword>
<feature type="transmembrane region" description="Helical" evidence="1">
    <location>
        <begin position="6"/>
        <end position="27"/>
    </location>
</feature>
<evidence type="ECO:0000313" key="3">
    <source>
        <dbReference type="Proteomes" id="UP000660861"/>
    </source>
</evidence>
<dbReference type="RefSeq" id="WP_262396664.1">
    <property type="nucleotide sequence ID" value="NZ_JACRTC010000001.1"/>
</dbReference>
<name>A0A926IAX5_9FIRM</name>
<accession>A0A926IAX5</accession>
<reference evidence="2" key="1">
    <citation type="submission" date="2020-08" db="EMBL/GenBank/DDBJ databases">
        <title>Genome public.</title>
        <authorList>
            <person name="Liu C."/>
            <person name="Sun Q."/>
        </authorList>
    </citation>
    <scope>NUCLEOTIDE SEQUENCE</scope>
    <source>
        <strain evidence="2">NSJ-54</strain>
    </source>
</reference>
<keyword evidence="1" id="KW-0472">Membrane</keyword>
<keyword evidence="1" id="KW-0812">Transmembrane</keyword>
<evidence type="ECO:0000256" key="1">
    <source>
        <dbReference type="SAM" id="Phobius"/>
    </source>
</evidence>
<proteinExistence type="predicted"/>
<comment type="caution">
    <text evidence="2">The sequence shown here is derived from an EMBL/GenBank/DDBJ whole genome shotgun (WGS) entry which is preliminary data.</text>
</comment>
<keyword evidence="1" id="KW-1133">Transmembrane helix</keyword>
<sequence>MNNKKWMWAVLAVLVIVIVGVGLFFYLRQEETPPQSHYSLFSWDDEAVKADEREDFLSILSQMEIDTVYQALSSDQMESKDTETFLSDLSQKGIAVYYLAGDSAWGREKDGASVRAVIEQVAHYNKAAGKDRRFAGLMLDVEPYLLEEWKGASDEDKEVLFTQYVDGMVEAYQAARKEKIPMLLCIPWFYEKYSEPQLGRLIAEGCDGVAIMNYRRSDEYGQIETEVELARKYEKQVVNIAELQKPGSHDLEDVNTYYNEGLDALRASWDVLERRFDYDRLSFSYHYYAPLKELLEGQGSGQE</sequence>
<protein>
    <submittedName>
        <fullName evidence="2">Uncharacterized protein</fullName>
    </submittedName>
</protein>
<dbReference type="AlphaFoldDB" id="A0A926IAX5"/>